<keyword evidence="1" id="KW-1133">Transmembrane helix</keyword>
<gene>
    <name evidence="2" type="ORF">NIES2119_12495</name>
</gene>
<evidence type="ECO:0000313" key="3">
    <source>
        <dbReference type="Proteomes" id="UP000185860"/>
    </source>
</evidence>
<evidence type="ECO:0000313" key="2">
    <source>
        <dbReference type="EMBL" id="OKH37524.1"/>
    </source>
</evidence>
<organism evidence="2 3">
    <name type="scientific">[Phormidium ambiguum] IAM M-71</name>
    <dbReference type="NCBI Taxonomy" id="454136"/>
    <lineage>
        <taxon>Bacteria</taxon>
        <taxon>Bacillati</taxon>
        <taxon>Cyanobacteriota</taxon>
        <taxon>Cyanophyceae</taxon>
        <taxon>Oscillatoriophycideae</taxon>
        <taxon>Aerosakkonematales</taxon>
        <taxon>Aerosakkonemataceae</taxon>
        <taxon>Floridanema</taxon>
    </lineage>
</organism>
<feature type="transmembrane region" description="Helical" evidence="1">
    <location>
        <begin position="203"/>
        <end position="220"/>
    </location>
</feature>
<name>A0A1U7IK56_9CYAN</name>
<evidence type="ECO:0000256" key="1">
    <source>
        <dbReference type="SAM" id="Phobius"/>
    </source>
</evidence>
<dbReference type="STRING" id="454136.NIES2119_12495"/>
<proteinExistence type="predicted"/>
<protein>
    <submittedName>
        <fullName evidence="2">Uncharacterized protein</fullName>
    </submittedName>
</protein>
<dbReference type="OrthoDB" id="7857417at2"/>
<feature type="transmembrane region" description="Helical" evidence="1">
    <location>
        <begin position="164"/>
        <end position="183"/>
    </location>
</feature>
<comment type="caution">
    <text evidence="2">The sequence shown here is derived from an EMBL/GenBank/DDBJ whole genome shotgun (WGS) entry which is preliminary data.</text>
</comment>
<dbReference type="AlphaFoldDB" id="A0A1U7IK56"/>
<reference evidence="2 3" key="1">
    <citation type="submission" date="2016-11" db="EMBL/GenBank/DDBJ databases">
        <title>Draft Genome Sequences of Nine Cyanobacterial Strains from Diverse Habitats.</title>
        <authorList>
            <person name="Zhu T."/>
            <person name="Hou S."/>
            <person name="Lu X."/>
            <person name="Hess W.R."/>
        </authorList>
    </citation>
    <scope>NUCLEOTIDE SEQUENCE [LARGE SCALE GENOMIC DNA]</scope>
    <source>
        <strain evidence="2 3">IAM M-71</strain>
    </source>
</reference>
<dbReference type="RefSeq" id="WP_073593812.1">
    <property type="nucleotide sequence ID" value="NZ_MRCE01000011.1"/>
</dbReference>
<feature type="transmembrane region" description="Helical" evidence="1">
    <location>
        <begin position="21"/>
        <end position="41"/>
    </location>
</feature>
<dbReference type="Proteomes" id="UP000185860">
    <property type="component" value="Unassembled WGS sequence"/>
</dbReference>
<dbReference type="EMBL" id="MRCE01000011">
    <property type="protein sequence ID" value="OKH37524.1"/>
    <property type="molecule type" value="Genomic_DNA"/>
</dbReference>
<feature type="transmembrane region" description="Helical" evidence="1">
    <location>
        <begin position="83"/>
        <end position="98"/>
    </location>
</feature>
<sequence>MEQKKIDVFDKFHFTNQSIRLFYLFLVTDIAFMLLHLIHHYTGLITNSAFSLETDRGFAEVFQYIKEYWIAIILVFLAVKTRMFLYGSWSLLFFYLLLDDAGKIHERLGTVFTKQLAIPGMFNLRGQDFGELLVISIVVVVFLTLITITYRFGDATARKVSKHLIMMMFALAFCGVILDLFHIAASSPGLDPILMLLEDGGELVIMSFIAGYILSLFELFHAQRSNLKSITQSYPLEVVGRK</sequence>
<feature type="transmembrane region" description="Helical" evidence="1">
    <location>
        <begin position="61"/>
        <end position="78"/>
    </location>
</feature>
<accession>A0A1U7IK56</accession>
<feature type="transmembrane region" description="Helical" evidence="1">
    <location>
        <begin position="132"/>
        <end position="152"/>
    </location>
</feature>
<keyword evidence="1" id="KW-0812">Transmembrane</keyword>
<keyword evidence="1" id="KW-0472">Membrane</keyword>